<keyword evidence="2 7" id="KW-0812">Transmembrane</keyword>
<evidence type="ECO:0000256" key="1">
    <source>
        <dbReference type="ARBA" id="ARBA00004651"/>
    </source>
</evidence>
<keyword evidence="3 7" id="KW-1133">Transmembrane helix</keyword>
<feature type="transmembrane region" description="Helical" evidence="7">
    <location>
        <begin position="422"/>
        <end position="442"/>
    </location>
</feature>
<dbReference type="InterPro" id="IPR020846">
    <property type="entry name" value="MFS_dom"/>
</dbReference>
<dbReference type="Gene3D" id="1.20.1720.10">
    <property type="entry name" value="Multidrug resistance protein D"/>
    <property type="match status" value="1"/>
</dbReference>
<dbReference type="PANTHER" id="PTHR42718:SF48">
    <property type="entry name" value="CONSERVED TWO-DOMAIN MEMBRANE PROTEIN-RELATED"/>
    <property type="match status" value="1"/>
</dbReference>
<keyword evidence="4 7" id="KW-0472">Membrane</keyword>
<evidence type="ECO:0000313" key="10">
    <source>
        <dbReference type="Proteomes" id="UP000608522"/>
    </source>
</evidence>
<name>A0ABQ3TNI1_9ACTN</name>
<evidence type="ECO:0000256" key="2">
    <source>
        <dbReference type="ARBA" id="ARBA00022692"/>
    </source>
</evidence>
<reference evidence="10" key="1">
    <citation type="submission" date="2023-07" db="EMBL/GenBank/DDBJ databases">
        <title>Whole genome shotgun sequence of Streptomyces spororaveus NBRC 15456.</title>
        <authorList>
            <person name="Komaki H."/>
            <person name="Tamura T."/>
        </authorList>
    </citation>
    <scope>NUCLEOTIDE SEQUENCE [LARGE SCALE GENOMIC DNA]</scope>
    <source>
        <strain evidence="10">NBRC 15456</strain>
    </source>
</reference>
<dbReference type="Pfam" id="PF07690">
    <property type="entry name" value="MFS_1"/>
    <property type="match status" value="1"/>
</dbReference>
<evidence type="ECO:0000256" key="3">
    <source>
        <dbReference type="ARBA" id="ARBA00022989"/>
    </source>
</evidence>
<feature type="transmembrane region" description="Helical" evidence="7">
    <location>
        <begin position="462"/>
        <end position="484"/>
    </location>
</feature>
<dbReference type="EMBL" id="BNED01000005">
    <property type="protein sequence ID" value="GHI81966.1"/>
    <property type="molecule type" value="Genomic_DNA"/>
</dbReference>
<feature type="transmembrane region" description="Helical" evidence="7">
    <location>
        <begin position="250"/>
        <end position="268"/>
    </location>
</feature>
<feature type="domain" description="Major facilitator superfamily (MFS) profile" evidence="8">
    <location>
        <begin position="35"/>
        <end position="486"/>
    </location>
</feature>
<evidence type="ECO:0000256" key="6">
    <source>
        <dbReference type="SAM" id="MobiDB-lite"/>
    </source>
</evidence>
<dbReference type="SUPFAM" id="SSF103473">
    <property type="entry name" value="MFS general substrate transporter"/>
    <property type="match status" value="1"/>
</dbReference>
<evidence type="ECO:0000259" key="8">
    <source>
        <dbReference type="PROSITE" id="PS50850"/>
    </source>
</evidence>
<feature type="transmembrane region" description="Helical" evidence="7">
    <location>
        <begin position="185"/>
        <end position="205"/>
    </location>
</feature>
<feature type="transmembrane region" description="Helical" evidence="7">
    <location>
        <begin position="31"/>
        <end position="53"/>
    </location>
</feature>
<dbReference type="InterPro" id="IPR011701">
    <property type="entry name" value="MFS"/>
</dbReference>
<sequence>MSPHSDSATGHGQRRTGGEDRRAAAGGHGAALPWVLAGLSLSVLLSSLGTGIAHVGLPTLARVFSASFQEVQWIVLAYLLAITTLVVGVGRLGDLVGRRRLLLAGISLFTAASGLCAVAPTLWLLVSARAAQGLGAAVMTALTMAFVGETVPKERTGSAMGLLGTMSAVGTALGPSLGGALLAGFGWRALFLVNVPLGIAAFLLAHRHLPADRQGSGADRAPFDHLGTLLLALTLAAYALAMTLGGGRFGALNTALLLAAGCGAVLFARAEAGAASPLVHRALFRDPVIGAGLASSALVSTVMMATLVVGPFYLSRSLGLDAAPVGLVLSAGPLVAAVTGVPAGRLVDRFGAQRTTLAGLLAMTAGALTLSMAPPSPGVLGYVAPLAVLTAGYAVFQTANNTAVMADAGPDRRGVVSGVLNLSRNLGLVTGASVMGAVFAHATASADVASASAGAVAAGTRFTFLVAAVLIVVALAAVAAVSLLRGRSGPAGDGTAARPGRGGWRRGW</sequence>
<feature type="transmembrane region" description="Helical" evidence="7">
    <location>
        <begin position="226"/>
        <end position="244"/>
    </location>
</feature>
<protein>
    <submittedName>
        <fullName evidence="9">MFS transporter</fullName>
    </submittedName>
</protein>
<keyword evidence="10" id="KW-1185">Reference proteome</keyword>
<dbReference type="Proteomes" id="UP000608522">
    <property type="component" value="Unassembled WGS sequence"/>
</dbReference>
<organism evidence="9 10">
    <name type="scientific">Streptomyces spororaveus</name>
    <dbReference type="NCBI Taxonomy" id="284039"/>
    <lineage>
        <taxon>Bacteria</taxon>
        <taxon>Bacillati</taxon>
        <taxon>Actinomycetota</taxon>
        <taxon>Actinomycetes</taxon>
        <taxon>Kitasatosporales</taxon>
        <taxon>Streptomycetaceae</taxon>
        <taxon>Streptomyces</taxon>
    </lineage>
</organism>
<gene>
    <name evidence="9" type="ORF">Sspor_75270</name>
</gene>
<comment type="caution">
    <text evidence="9">The sequence shown here is derived from an EMBL/GenBank/DDBJ whole genome shotgun (WGS) entry which is preliminary data.</text>
</comment>
<feature type="transmembrane region" description="Helical" evidence="7">
    <location>
        <begin position="288"/>
        <end position="313"/>
    </location>
</feature>
<dbReference type="PANTHER" id="PTHR42718">
    <property type="entry name" value="MAJOR FACILITATOR SUPERFAMILY MULTIDRUG TRANSPORTER MFSC"/>
    <property type="match status" value="1"/>
</dbReference>
<dbReference type="Gene3D" id="1.20.1250.20">
    <property type="entry name" value="MFS general substrate transporter like domains"/>
    <property type="match status" value="1"/>
</dbReference>
<evidence type="ECO:0000256" key="4">
    <source>
        <dbReference type="ARBA" id="ARBA00023136"/>
    </source>
</evidence>
<feature type="transmembrane region" description="Helical" evidence="7">
    <location>
        <begin position="325"/>
        <end position="343"/>
    </location>
</feature>
<proteinExistence type="predicted"/>
<dbReference type="PROSITE" id="PS50850">
    <property type="entry name" value="MFS"/>
    <property type="match status" value="1"/>
</dbReference>
<evidence type="ECO:0000256" key="7">
    <source>
        <dbReference type="SAM" id="Phobius"/>
    </source>
</evidence>
<feature type="region of interest" description="Disordered" evidence="6">
    <location>
        <begin position="1"/>
        <end position="25"/>
    </location>
</feature>
<feature type="transmembrane region" description="Helical" evidence="7">
    <location>
        <begin position="379"/>
        <end position="396"/>
    </location>
</feature>
<feature type="transmembrane region" description="Helical" evidence="7">
    <location>
        <begin position="130"/>
        <end position="147"/>
    </location>
</feature>
<evidence type="ECO:0000256" key="5">
    <source>
        <dbReference type="ARBA" id="ARBA00023251"/>
    </source>
</evidence>
<comment type="subcellular location">
    <subcellularLocation>
        <location evidence="1">Cell membrane</location>
        <topology evidence="1">Multi-pass membrane protein</topology>
    </subcellularLocation>
</comment>
<dbReference type="InterPro" id="IPR036259">
    <property type="entry name" value="MFS_trans_sf"/>
</dbReference>
<dbReference type="CDD" id="cd17321">
    <property type="entry name" value="MFS_MMR_MDR_like"/>
    <property type="match status" value="1"/>
</dbReference>
<accession>A0ABQ3TNI1</accession>
<evidence type="ECO:0000313" key="9">
    <source>
        <dbReference type="EMBL" id="GHI81966.1"/>
    </source>
</evidence>
<feature type="compositionally biased region" description="Polar residues" evidence="6">
    <location>
        <begin position="1"/>
        <end position="10"/>
    </location>
</feature>
<feature type="transmembrane region" description="Helical" evidence="7">
    <location>
        <begin position="101"/>
        <end position="124"/>
    </location>
</feature>
<feature type="transmembrane region" description="Helical" evidence="7">
    <location>
        <begin position="73"/>
        <end position="89"/>
    </location>
</feature>
<dbReference type="RefSeq" id="WP_202202998.1">
    <property type="nucleotide sequence ID" value="NZ_BAAATO010000003.1"/>
</dbReference>
<feature type="transmembrane region" description="Helical" evidence="7">
    <location>
        <begin position="159"/>
        <end position="179"/>
    </location>
</feature>
<keyword evidence="5" id="KW-0046">Antibiotic resistance</keyword>
<dbReference type="PRINTS" id="PR01036">
    <property type="entry name" value="TCRTETB"/>
</dbReference>
<feature type="region of interest" description="Disordered" evidence="6">
    <location>
        <begin position="489"/>
        <end position="508"/>
    </location>
</feature>
<feature type="transmembrane region" description="Helical" evidence="7">
    <location>
        <begin position="355"/>
        <end position="373"/>
    </location>
</feature>